<keyword evidence="1" id="KW-0732">Signal</keyword>
<feature type="domain" description="SsuA/THI5-like" evidence="2">
    <location>
        <begin position="49"/>
        <end position="254"/>
    </location>
</feature>
<name>A0ABT7IHV3_9GAMM</name>
<protein>
    <submittedName>
        <fullName evidence="3">ABC transporter substrate-binding protein</fullName>
    </submittedName>
</protein>
<sequence length="322" mass="35136">MKLKLCKYVLIPVVATMLSLSAVAQEMDKVSVAIGQRGLWDTLVVHQGIEEGIFADENLSVEMTWTKGGAETLQAVTTRSVDMGFVNGMLGILGAYQRGAPVRIIGAEMTGANDLFWYAKSDSDLKSLADAQGATVGYSRPGASSHLVLLNLLAKAGVDAETVSAGGISDNRTQVMSGQLDAGWSVPPFNLDLVAAGDLRIIAKGSDLPELAEQTVRANISNTTFLTERRDVAKRFMRAYMKTVDWMYDNKDKAVERFAVFNNIDLEIAKEAAAFYPKEALLSVPVKGLDKTIQEAIEHDALREPLSQEQIDELLDYVYDPR</sequence>
<dbReference type="InterPro" id="IPR015168">
    <property type="entry name" value="SsuA/THI5"/>
</dbReference>
<proteinExistence type="predicted"/>
<dbReference type="Gene3D" id="3.40.190.10">
    <property type="entry name" value="Periplasmic binding protein-like II"/>
    <property type="match status" value="2"/>
</dbReference>
<reference evidence="3 4" key="1">
    <citation type="submission" date="2023-06" db="EMBL/GenBank/DDBJ databases">
        <title>Marinobacter azerbaijanicus a moderately halophilic, isolated from Urmia Lake in Azerbaijan region of Iran.</title>
        <authorList>
            <person name="Sanchez-Porro C."/>
            <person name="Aghdam E.M."/>
            <person name="Saheb S.M."/>
            <person name="Tarhriz V."/>
            <person name="Kazemi E."/>
            <person name="Ammozegar M.A."/>
            <person name="Ventosa A."/>
            <person name="Hejazi M.S."/>
        </authorList>
    </citation>
    <scope>NUCLEOTIDE SEQUENCE [LARGE SCALE GENOMIC DNA]</scope>
    <source>
        <strain evidence="3 4">TBZ242</strain>
    </source>
</reference>
<dbReference type="PANTHER" id="PTHR30024">
    <property type="entry name" value="ALIPHATIC SULFONATES-BINDING PROTEIN-RELATED"/>
    <property type="match status" value="1"/>
</dbReference>
<keyword evidence="4" id="KW-1185">Reference proteome</keyword>
<evidence type="ECO:0000313" key="4">
    <source>
        <dbReference type="Proteomes" id="UP001227964"/>
    </source>
</evidence>
<dbReference type="RefSeq" id="WP_285392916.1">
    <property type="nucleotide sequence ID" value="NZ_JASSVS010000012.1"/>
</dbReference>
<dbReference type="SUPFAM" id="SSF53850">
    <property type="entry name" value="Periplasmic binding protein-like II"/>
    <property type="match status" value="1"/>
</dbReference>
<feature type="signal peptide" evidence="1">
    <location>
        <begin position="1"/>
        <end position="24"/>
    </location>
</feature>
<evidence type="ECO:0000313" key="3">
    <source>
        <dbReference type="EMBL" id="MDL0433260.1"/>
    </source>
</evidence>
<evidence type="ECO:0000256" key="1">
    <source>
        <dbReference type="SAM" id="SignalP"/>
    </source>
</evidence>
<dbReference type="Proteomes" id="UP001227964">
    <property type="component" value="Unassembled WGS sequence"/>
</dbReference>
<dbReference type="EMBL" id="JASSVS010000012">
    <property type="protein sequence ID" value="MDL0433260.1"/>
    <property type="molecule type" value="Genomic_DNA"/>
</dbReference>
<accession>A0ABT7IHV3</accession>
<feature type="chain" id="PRO_5046941847" evidence="1">
    <location>
        <begin position="25"/>
        <end position="322"/>
    </location>
</feature>
<comment type="caution">
    <text evidence="3">The sequence shown here is derived from an EMBL/GenBank/DDBJ whole genome shotgun (WGS) entry which is preliminary data.</text>
</comment>
<dbReference type="Pfam" id="PF09084">
    <property type="entry name" value="NMT1"/>
    <property type="match status" value="1"/>
</dbReference>
<evidence type="ECO:0000259" key="2">
    <source>
        <dbReference type="Pfam" id="PF09084"/>
    </source>
</evidence>
<organism evidence="3 4">
    <name type="scientific">Marinobacter azerbaijanicus</name>
    <dbReference type="NCBI Taxonomy" id="3050455"/>
    <lineage>
        <taxon>Bacteria</taxon>
        <taxon>Pseudomonadati</taxon>
        <taxon>Pseudomonadota</taxon>
        <taxon>Gammaproteobacteria</taxon>
        <taxon>Pseudomonadales</taxon>
        <taxon>Marinobacteraceae</taxon>
        <taxon>Marinobacter</taxon>
    </lineage>
</organism>
<gene>
    <name evidence="3" type="ORF">QPM17_19140</name>
</gene>